<dbReference type="Gene3D" id="1.20.200.10">
    <property type="entry name" value="Fumarase/aspartase (Central domain)"/>
    <property type="match status" value="1"/>
</dbReference>
<sequence length="473" mass="50291">MEACAGEVRLERDLLGESDVPLFAAYGIHTARALANFPLSGRTVHPELTRGLILVKRACARANMETGHLPLHVGEAVVLACDEALGGLLPDIGITDALQGGAGTSANMNANEVLANRAEEILGGRRGDYARVHPLQHVNLHQSTNDVFPTAVKVAAITLLRRLEKSLADLQTAFQDKEREFAPVVKMGRTELQDACPITLGAEFSAYGEAISRDRWRVFKCEERLRVVNLGGTAVGTGITAPRDYIFCVVDKLRQDTGFGLSRAENLMDATQNADCFVEVSGILKAVAVNLMKISSDLRLLASGPRAGLGEIHLPEVQAGSSIMPGKVNPVICEAVGQAALRVMALDGLTAAAAMSGQLELNAFLPLLADALLEGLTLLDAACGMFRTRCVEGIAADPAACEDHVHRSWATVVALVPAIGHEAAVEVAREVRETGKTVPQAVLERGLLSAPELRRLLSAEAMTVLGQGREGRS</sequence>
<feature type="domain" description="Fumarate lyase N-terminal" evidence="2">
    <location>
        <begin position="23"/>
        <end position="344"/>
    </location>
</feature>
<reference evidence="4" key="1">
    <citation type="journal article" date="2015" name="Proc. Natl. Acad. Sci. U.S.A.">
        <title>Networks of energetic and metabolic interactions define dynamics in microbial communities.</title>
        <authorList>
            <person name="Embree M."/>
            <person name="Liu J.K."/>
            <person name="Al-Bassam M.M."/>
            <person name="Zengler K."/>
        </authorList>
    </citation>
    <scope>NUCLEOTIDE SEQUENCE</scope>
</reference>
<dbReference type="PROSITE" id="PS00163">
    <property type="entry name" value="FUMARATE_LYASES"/>
    <property type="match status" value="1"/>
</dbReference>
<evidence type="ECO:0000259" key="2">
    <source>
        <dbReference type="Pfam" id="PF00206"/>
    </source>
</evidence>
<dbReference type="InterPro" id="IPR000362">
    <property type="entry name" value="Fumarate_lyase_fam"/>
</dbReference>
<dbReference type="InterPro" id="IPR024083">
    <property type="entry name" value="Fumarase/histidase_N"/>
</dbReference>
<dbReference type="PANTHER" id="PTHR42696:SF2">
    <property type="entry name" value="ASPARTATE AMMONIA-LYASE"/>
    <property type="match status" value="1"/>
</dbReference>
<dbReference type="GO" id="GO:0006099">
    <property type="term" value="P:tricarboxylic acid cycle"/>
    <property type="evidence" value="ECO:0007669"/>
    <property type="project" value="InterPro"/>
</dbReference>
<dbReference type="AlphaFoldDB" id="A0A0W8G827"/>
<comment type="caution">
    <text evidence="4">The sequence shown here is derived from an EMBL/GenBank/DDBJ whole genome shotgun (WGS) entry which is preliminary data.</text>
</comment>
<dbReference type="GO" id="GO:0006531">
    <property type="term" value="P:aspartate metabolic process"/>
    <property type="evidence" value="ECO:0007669"/>
    <property type="project" value="TreeGrafter"/>
</dbReference>
<proteinExistence type="predicted"/>
<protein>
    <submittedName>
        <fullName evidence="4">Aspartate ammonia-lyase</fullName>
        <ecNumber evidence="4">4.3.1.1</ecNumber>
    </submittedName>
</protein>
<evidence type="ECO:0000313" key="4">
    <source>
        <dbReference type="EMBL" id="KUG29169.1"/>
    </source>
</evidence>
<dbReference type="InterPro" id="IPR018951">
    <property type="entry name" value="Fumarase_C_C"/>
</dbReference>
<dbReference type="InterPro" id="IPR022761">
    <property type="entry name" value="Fumarate_lyase_N"/>
</dbReference>
<accession>A0A0W8G827</accession>
<feature type="domain" description="Fumarase C C-terminal" evidence="3">
    <location>
        <begin position="414"/>
        <end position="463"/>
    </location>
</feature>
<dbReference type="CDD" id="cd01357">
    <property type="entry name" value="Aspartase"/>
    <property type="match status" value="1"/>
</dbReference>
<organism evidence="4">
    <name type="scientific">hydrocarbon metagenome</name>
    <dbReference type="NCBI Taxonomy" id="938273"/>
    <lineage>
        <taxon>unclassified sequences</taxon>
        <taxon>metagenomes</taxon>
        <taxon>ecological metagenomes</taxon>
    </lineage>
</organism>
<dbReference type="SUPFAM" id="SSF48557">
    <property type="entry name" value="L-aspartase-like"/>
    <property type="match status" value="1"/>
</dbReference>
<dbReference type="Pfam" id="PF10415">
    <property type="entry name" value="FumaraseC_C"/>
    <property type="match status" value="1"/>
</dbReference>
<keyword evidence="1 4" id="KW-0456">Lyase</keyword>
<evidence type="ECO:0000256" key="1">
    <source>
        <dbReference type="ARBA" id="ARBA00023239"/>
    </source>
</evidence>
<dbReference type="InterPro" id="IPR008948">
    <property type="entry name" value="L-Aspartase-like"/>
</dbReference>
<dbReference type="EC" id="4.3.1.1" evidence="4"/>
<dbReference type="EMBL" id="LNQE01000124">
    <property type="protein sequence ID" value="KUG29169.1"/>
    <property type="molecule type" value="Genomic_DNA"/>
</dbReference>
<dbReference type="FunFam" id="1.20.200.10:FF:000001">
    <property type="entry name" value="Fumarate hydratase, mitochondrial"/>
    <property type="match status" value="1"/>
</dbReference>
<dbReference type="GO" id="GO:0005829">
    <property type="term" value="C:cytosol"/>
    <property type="evidence" value="ECO:0007669"/>
    <property type="project" value="TreeGrafter"/>
</dbReference>
<dbReference type="InterPro" id="IPR020557">
    <property type="entry name" value="Fumarate_lyase_CS"/>
</dbReference>
<dbReference type="InterPro" id="IPR051546">
    <property type="entry name" value="Aspartate_Ammonia-Lyase"/>
</dbReference>
<name>A0A0W8G827_9ZZZZ</name>
<dbReference type="Gene3D" id="1.10.40.30">
    <property type="entry name" value="Fumarase/aspartase (C-terminal domain)"/>
    <property type="match status" value="1"/>
</dbReference>
<dbReference type="NCBIfam" id="NF008909">
    <property type="entry name" value="PRK12273.1"/>
    <property type="match status" value="1"/>
</dbReference>
<evidence type="ECO:0000259" key="3">
    <source>
        <dbReference type="Pfam" id="PF10415"/>
    </source>
</evidence>
<dbReference type="GO" id="GO:0008797">
    <property type="term" value="F:aspartate ammonia-lyase activity"/>
    <property type="evidence" value="ECO:0007669"/>
    <property type="project" value="UniProtKB-EC"/>
</dbReference>
<dbReference type="PANTHER" id="PTHR42696">
    <property type="entry name" value="ASPARTATE AMMONIA-LYASE"/>
    <property type="match status" value="1"/>
</dbReference>
<dbReference type="Pfam" id="PF00206">
    <property type="entry name" value="Lyase_1"/>
    <property type="match status" value="1"/>
</dbReference>
<dbReference type="Gene3D" id="1.10.275.10">
    <property type="entry name" value="Fumarase/aspartase (N-terminal domain)"/>
    <property type="match status" value="1"/>
</dbReference>
<gene>
    <name evidence="4" type="ORF">ASZ90_000949</name>
</gene>
<dbReference type="PRINTS" id="PR00149">
    <property type="entry name" value="FUMRATELYASE"/>
</dbReference>